<feature type="transmembrane region" description="Helical" evidence="1">
    <location>
        <begin position="32"/>
        <end position="51"/>
    </location>
</feature>
<keyword evidence="1" id="KW-1133">Transmembrane helix</keyword>
<gene>
    <name evidence="2" type="ORF">SAMN02927921_03964</name>
</gene>
<feature type="transmembrane region" description="Helical" evidence="1">
    <location>
        <begin position="260"/>
        <end position="281"/>
    </location>
</feature>
<evidence type="ECO:0000256" key="1">
    <source>
        <dbReference type="SAM" id="Phobius"/>
    </source>
</evidence>
<keyword evidence="1" id="KW-0472">Membrane</keyword>
<protein>
    <recommendedName>
        <fullName evidence="4">Membrane domain of glycerophosphoryl diester phosphodiesterase</fullName>
    </recommendedName>
</protein>
<name>A0A1K1RTI4_9FLAO</name>
<accession>A0A1K1RTI4</accession>
<dbReference type="AlphaFoldDB" id="A0A1K1RTI4"/>
<keyword evidence="1" id="KW-0812">Transmembrane</keyword>
<evidence type="ECO:0000313" key="3">
    <source>
        <dbReference type="Proteomes" id="UP000182248"/>
    </source>
</evidence>
<feature type="transmembrane region" description="Helical" evidence="1">
    <location>
        <begin position="161"/>
        <end position="183"/>
    </location>
</feature>
<evidence type="ECO:0000313" key="2">
    <source>
        <dbReference type="EMBL" id="SFW75133.1"/>
    </source>
</evidence>
<keyword evidence="3" id="KW-1185">Reference proteome</keyword>
<dbReference type="EMBL" id="FPJE01000034">
    <property type="protein sequence ID" value="SFW75133.1"/>
    <property type="molecule type" value="Genomic_DNA"/>
</dbReference>
<reference evidence="2 3" key="1">
    <citation type="submission" date="2016-11" db="EMBL/GenBank/DDBJ databases">
        <authorList>
            <person name="Jaros S."/>
            <person name="Januszkiewicz K."/>
            <person name="Wedrychowicz H."/>
        </authorList>
    </citation>
    <scope>NUCLEOTIDE SEQUENCE [LARGE SCALE GENOMIC DNA]</scope>
    <source>
        <strain evidence="2 3">CGMCC 1.12145</strain>
    </source>
</reference>
<feature type="transmembrane region" description="Helical" evidence="1">
    <location>
        <begin position="137"/>
        <end position="155"/>
    </location>
</feature>
<feature type="transmembrane region" description="Helical" evidence="1">
    <location>
        <begin position="81"/>
        <end position="105"/>
    </location>
</feature>
<organism evidence="2 3">
    <name type="scientific">Sinomicrobium oceani</name>
    <dbReference type="NCBI Taxonomy" id="1150368"/>
    <lineage>
        <taxon>Bacteria</taxon>
        <taxon>Pseudomonadati</taxon>
        <taxon>Bacteroidota</taxon>
        <taxon>Flavobacteriia</taxon>
        <taxon>Flavobacteriales</taxon>
        <taxon>Flavobacteriaceae</taxon>
        <taxon>Sinomicrobium</taxon>
    </lineage>
</organism>
<sequence>MIQLYKKRDFGELFSDTFAFIRQNGGHFFKNYFLINGAFILILMAIMYVFVKVYSALMTSSLTPGGGAPDHAIENYLNDNAILVFLFFCLFLAIAVFVGFITYMYTPIYMLLCARHSSNAFGTRDIIKEMTGKTGKLIVFILASVVLSMAVFLGAGIAMFILMITFIGIFFIPVIIAAITLMYNNALMEYLNSRKGVFECFSYGFQLIFKNLWTSVGCVALFYLMVQVVQGAIIIIPYIAGIFSILINPSALENNTEESVALIFTIMMFVYMLAFLISLLGNTIIQINQGIIYFTLKEETENINTTSVIDQIGQSQH</sequence>
<proteinExistence type="predicted"/>
<evidence type="ECO:0008006" key="4">
    <source>
        <dbReference type="Google" id="ProtNLM"/>
    </source>
</evidence>
<dbReference type="Proteomes" id="UP000182248">
    <property type="component" value="Unassembled WGS sequence"/>
</dbReference>
<feature type="transmembrane region" description="Helical" evidence="1">
    <location>
        <begin position="203"/>
        <end position="225"/>
    </location>
</feature>
<dbReference type="STRING" id="1150368.SAMN02927921_03964"/>
<feature type="transmembrane region" description="Helical" evidence="1">
    <location>
        <begin position="231"/>
        <end position="248"/>
    </location>
</feature>
<dbReference type="RefSeq" id="WP_072319197.1">
    <property type="nucleotide sequence ID" value="NZ_FPJE01000034.1"/>
</dbReference>